<evidence type="ECO:0000256" key="2">
    <source>
        <dbReference type="SAM" id="MobiDB-lite"/>
    </source>
</evidence>
<dbReference type="PANTHER" id="PTHR42928:SF5">
    <property type="entry name" value="BLR1237 PROTEIN"/>
    <property type="match status" value="1"/>
</dbReference>
<comment type="cofactor">
    <cofactor evidence="1">
        <name>FMN</name>
        <dbReference type="ChEBI" id="CHEBI:58210"/>
    </cofactor>
</comment>
<dbReference type="Gene3D" id="3.40.190.170">
    <property type="entry name" value="Bacterial extracellular solute-binding protein, family 7"/>
    <property type="match status" value="2"/>
</dbReference>
<feature type="domain" description="FMN hydroxy acid dehydrogenase" evidence="3">
    <location>
        <begin position="658"/>
        <end position="1045"/>
    </location>
</feature>
<feature type="compositionally biased region" description="Basic and acidic residues" evidence="2">
    <location>
        <begin position="645"/>
        <end position="657"/>
    </location>
</feature>
<evidence type="ECO:0000259" key="3">
    <source>
        <dbReference type="PROSITE" id="PS51349"/>
    </source>
</evidence>
<dbReference type="Gene3D" id="3.20.20.70">
    <property type="entry name" value="Aldolase class I"/>
    <property type="match status" value="2"/>
</dbReference>
<keyword evidence="5" id="KW-1185">Reference proteome</keyword>
<evidence type="ECO:0000313" key="4">
    <source>
        <dbReference type="EMBL" id="KAI1694267.1"/>
    </source>
</evidence>
<dbReference type="InterPro" id="IPR037396">
    <property type="entry name" value="FMN_HAD"/>
</dbReference>
<feature type="region of interest" description="Disordered" evidence="2">
    <location>
        <begin position="875"/>
        <end position="908"/>
    </location>
</feature>
<feature type="compositionally biased region" description="Basic and acidic residues" evidence="2">
    <location>
        <begin position="1320"/>
        <end position="1339"/>
    </location>
</feature>
<feature type="region of interest" description="Disordered" evidence="2">
    <location>
        <begin position="934"/>
        <end position="974"/>
    </location>
</feature>
<gene>
    <name evidence="4" type="ORF">DdX_20217</name>
</gene>
<dbReference type="Gene3D" id="3.40.190.150">
    <property type="entry name" value="Bordetella uptake gene, domain 1"/>
    <property type="match status" value="1"/>
</dbReference>
<sequence length="1422" mass="150079">MQLGDGRADAQQLLDVVKGPFSREHHVFDIKAIARESGTVVSAVMLGAIAGSGLFPFPREAYEHVVRGGDSSAPEKLNRMAAASLRGFASAFEAVDAPRTQAAFVSSVMAGEGNDAPPPVAALPADLARRFPPAVHDMLALGHARVLDYQDAAYASLYAERLGRVLDAERAADPAGARGFAVTREAAPLARAVDGLRRHRARGRAKRGPASRAQRVRREVRAGEEDIVKVYDHFKPGAAEFAALLPASLATAWAAIRFSAWPRCGCWLRCAGCAGAAAALRKSRPSSSAGWPPWKPARARPGRWATNSRCADGSSRATAAPTSAASTKPLHVIDELAGRSTLAASERATAIAAAREAALADEGGKALDAPAGRPWRSAAAGAGAADPLDEAAAAGQGLSGRSRIQEKETRPMTRPALPWRRCLLLLAAAAMLAPRTPTTRGAADQIARAISQPLQESLKQPVVIENRAGANGNLGGEAVARAPADGYTLLMSSGGMVSVNPPLYSRMSFDPAKDLVPVAAAARGAGVPGHGPPSLPPANVKEFISYVKANPGKLSYGSPGNGSSPHLCGRDVQDPGRAVRAACALSRRRARAAGPAGRPDRLRLRPRHRAHAGARGQAEAARRGQPEALAALSRPARNGRLPALRRADPRTPDRRGLSADGPAAQRRGLPAPRPPRAAAAGVRLHRGGAEDERCLRRNREALEALPLIPECLRDTSKVDIGTELFGRRWRAPFAIAPIGLAGLVGPPRRRPAGARGRGGGGRALHSFDGLEHTHRGGGAAPRPTPRCGSALRDGRTRHRRTHRAPRAPCGLRGARAHGDVPVSGLRERDLRHGFRVPMRLTPGPCSTWRGTPHGCCGWPAAACRSSRTCCRMKTTGRRSRRRPRPRCSRAPWTARSPGRGPGPAAQALGRGPLLVKGLLGAEDARRALRHGADGIVGAPTTAGGNSMPRRPPSPHCRPCSMRSAAHAGAGGRGMRRGSDIVKALALGANAALVGRAPVYGLACGGEGGALSVLQLLARKNQKHDDSAGGLARRRTRSQARRDACIAFADRTSRARDARIRADARESLHLPRARGCLDCGFARRDTQHNEGDHESHSPTPSVPLHALGLAAAAAALALAFPPTQAQDKPAGPHDIKKESGGTITAILFPSEQLGKAFDHYDMARDGIADFSYVTPGVPAGPLPGDGGCVTALPVRQRKGKGFGRHRRLVPQLRGQGDEGRQVLLRLRARPGHLPLAQEDHRARRHQGHEGAPGHQHRGPAHHLAGGHNVQASAPESRDMLERGVADAITFPWGSIGLFGIDKVVKYHMDVPLKSHALRVGDEQGQVRRDVRRAEEGDRRPLHQRVGAEGGGPGGPTSSSAAAPRWLRCRGTRFTSSRPSSWGMAQAAAPSEAQWADSVKKVGEDPKAVMDALKASLTKYKSAL</sequence>
<reference evidence="4" key="1">
    <citation type="submission" date="2022-01" db="EMBL/GenBank/DDBJ databases">
        <title>Genome Sequence Resource for Two Populations of Ditylenchus destructor, the Migratory Endoparasitic Phytonematode.</title>
        <authorList>
            <person name="Zhang H."/>
            <person name="Lin R."/>
            <person name="Xie B."/>
        </authorList>
    </citation>
    <scope>NUCLEOTIDE SEQUENCE</scope>
    <source>
        <strain evidence="4">BazhouSP</strain>
    </source>
</reference>
<feature type="region of interest" description="Disordered" evidence="2">
    <location>
        <begin position="365"/>
        <end position="412"/>
    </location>
</feature>
<dbReference type="GO" id="GO:0016491">
    <property type="term" value="F:oxidoreductase activity"/>
    <property type="evidence" value="ECO:0007669"/>
    <property type="project" value="InterPro"/>
</dbReference>
<feature type="region of interest" description="Disordered" evidence="2">
    <location>
        <begin position="587"/>
        <end position="678"/>
    </location>
</feature>
<dbReference type="InterPro" id="IPR038404">
    <property type="entry name" value="TRAP_DctP_sf"/>
</dbReference>
<dbReference type="EMBL" id="JAKKPZ010000531">
    <property type="protein sequence ID" value="KAI1694267.1"/>
    <property type="molecule type" value="Genomic_DNA"/>
</dbReference>
<feature type="region of interest" description="Disordered" evidence="2">
    <location>
        <begin position="773"/>
        <end position="815"/>
    </location>
</feature>
<feature type="compositionally biased region" description="Basic residues" evidence="2">
    <location>
        <begin position="875"/>
        <end position="887"/>
    </location>
</feature>
<dbReference type="Pfam" id="PF03401">
    <property type="entry name" value="TctC"/>
    <property type="match status" value="1"/>
</dbReference>
<feature type="compositionally biased region" description="Low complexity" evidence="2">
    <location>
        <begin position="314"/>
        <end position="325"/>
    </location>
</feature>
<feature type="compositionally biased region" description="Low complexity" evidence="2">
    <location>
        <begin position="369"/>
        <end position="395"/>
    </location>
</feature>
<feature type="region of interest" description="Disordered" evidence="2">
    <location>
        <begin position="1242"/>
        <end position="1277"/>
    </location>
</feature>
<feature type="region of interest" description="Disordered" evidence="2">
    <location>
        <begin position="1320"/>
        <end position="1360"/>
    </location>
</feature>
<feature type="compositionally biased region" description="Low complexity" evidence="2">
    <location>
        <begin position="956"/>
        <end position="967"/>
    </location>
</feature>
<dbReference type="PROSITE" id="PS51349">
    <property type="entry name" value="FMN_HYDROXY_ACID_DH_2"/>
    <property type="match status" value="1"/>
</dbReference>
<dbReference type="Proteomes" id="UP001201812">
    <property type="component" value="Unassembled WGS sequence"/>
</dbReference>
<accession>A0AAD4MH05</accession>
<dbReference type="InterPro" id="IPR000262">
    <property type="entry name" value="FMN-dep_DH"/>
</dbReference>
<proteinExistence type="predicted"/>
<name>A0AAD4MH05_9BILA</name>
<dbReference type="Pfam" id="PF20169">
    <property type="entry name" value="DUF6537"/>
    <property type="match status" value="1"/>
</dbReference>
<dbReference type="InterPro" id="IPR046667">
    <property type="entry name" value="DUF6537"/>
</dbReference>
<feature type="compositionally biased region" description="Basic residues" evidence="2">
    <location>
        <begin position="795"/>
        <end position="805"/>
    </location>
</feature>
<dbReference type="InterPro" id="IPR042100">
    <property type="entry name" value="Bug_dom1"/>
</dbReference>
<dbReference type="InterPro" id="IPR013785">
    <property type="entry name" value="Aldolase_TIM"/>
</dbReference>
<evidence type="ECO:0000256" key="1">
    <source>
        <dbReference type="ARBA" id="ARBA00001917"/>
    </source>
</evidence>
<feature type="compositionally biased region" description="Low complexity" evidence="2">
    <location>
        <begin position="661"/>
        <end position="678"/>
    </location>
</feature>
<dbReference type="Pfam" id="PF01070">
    <property type="entry name" value="FMN_dh"/>
    <property type="match status" value="1"/>
</dbReference>
<organism evidence="4 5">
    <name type="scientific">Ditylenchus destructor</name>
    <dbReference type="NCBI Taxonomy" id="166010"/>
    <lineage>
        <taxon>Eukaryota</taxon>
        <taxon>Metazoa</taxon>
        <taxon>Ecdysozoa</taxon>
        <taxon>Nematoda</taxon>
        <taxon>Chromadorea</taxon>
        <taxon>Rhabditida</taxon>
        <taxon>Tylenchina</taxon>
        <taxon>Tylenchomorpha</taxon>
        <taxon>Sphaerularioidea</taxon>
        <taxon>Anguinidae</taxon>
        <taxon>Anguininae</taxon>
        <taxon>Ditylenchus</taxon>
    </lineage>
</organism>
<dbReference type="PANTHER" id="PTHR42928">
    <property type="entry name" value="TRICARBOXYLATE-BINDING PROTEIN"/>
    <property type="match status" value="1"/>
</dbReference>
<comment type="caution">
    <text evidence="4">The sequence shown here is derived from an EMBL/GenBank/DDBJ whole genome shotgun (WGS) entry which is preliminary data.</text>
</comment>
<evidence type="ECO:0000313" key="5">
    <source>
        <dbReference type="Proteomes" id="UP001201812"/>
    </source>
</evidence>
<protein>
    <submittedName>
        <fullName evidence="4">FMN-dependent dehydrogenase domain-containing protein</fullName>
    </submittedName>
</protein>
<dbReference type="InterPro" id="IPR005064">
    <property type="entry name" value="BUG"/>
</dbReference>
<dbReference type="SUPFAM" id="SSF51395">
    <property type="entry name" value="FMN-linked oxidoreductases"/>
    <property type="match status" value="1"/>
</dbReference>
<feature type="region of interest" description="Disordered" evidence="2">
    <location>
        <begin position="282"/>
        <end position="325"/>
    </location>
</feature>